<dbReference type="InterPro" id="IPR017871">
    <property type="entry name" value="ABC_transporter-like_CS"/>
</dbReference>
<feature type="transmembrane region" description="Helical" evidence="7">
    <location>
        <begin position="61"/>
        <end position="78"/>
    </location>
</feature>
<dbReference type="InterPro" id="IPR011527">
    <property type="entry name" value="ABC1_TM_dom"/>
</dbReference>
<dbReference type="PANTHER" id="PTHR24221">
    <property type="entry name" value="ATP-BINDING CASSETTE SUB-FAMILY B"/>
    <property type="match status" value="1"/>
</dbReference>
<evidence type="ECO:0000256" key="1">
    <source>
        <dbReference type="ARBA" id="ARBA00004651"/>
    </source>
</evidence>
<dbReference type="CDD" id="cd18584">
    <property type="entry name" value="ABC_6TM_AarD_CydD"/>
    <property type="match status" value="1"/>
</dbReference>
<dbReference type="SUPFAM" id="SSF52540">
    <property type="entry name" value="P-loop containing nucleoside triphosphate hydrolases"/>
    <property type="match status" value="1"/>
</dbReference>
<evidence type="ECO:0000256" key="4">
    <source>
        <dbReference type="ARBA" id="ARBA00022840"/>
    </source>
</evidence>
<dbReference type="Gene3D" id="1.20.1560.10">
    <property type="entry name" value="ABC transporter type 1, transmembrane domain"/>
    <property type="match status" value="1"/>
</dbReference>
<proteinExistence type="predicted"/>
<feature type="transmembrane region" description="Helical" evidence="7">
    <location>
        <begin position="26"/>
        <end position="49"/>
    </location>
</feature>
<keyword evidence="5 7" id="KW-1133">Transmembrane helix</keyword>
<dbReference type="GO" id="GO:0034040">
    <property type="term" value="F:ATPase-coupled lipid transmembrane transporter activity"/>
    <property type="evidence" value="ECO:0007669"/>
    <property type="project" value="TreeGrafter"/>
</dbReference>
<dbReference type="PROSITE" id="PS00211">
    <property type="entry name" value="ABC_TRANSPORTER_1"/>
    <property type="match status" value="1"/>
</dbReference>
<dbReference type="Pfam" id="PF00005">
    <property type="entry name" value="ABC_tran"/>
    <property type="match status" value="1"/>
</dbReference>
<dbReference type="GO" id="GO:0005886">
    <property type="term" value="C:plasma membrane"/>
    <property type="evidence" value="ECO:0007669"/>
    <property type="project" value="UniProtKB-SubCell"/>
</dbReference>
<comment type="caution">
    <text evidence="10">The sequence shown here is derived from an EMBL/GenBank/DDBJ whole genome shotgun (WGS) entry which is preliminary data.</text>
</comment>
<evidence type="ECO:0000313" key="10">
    <source>
        <dbReference type="EMBL" id="RUO57210.1"/>
    </source>
</evidence>
<feature type="transmembrane region" description="Helical" evidence="7">
    <location>
        <begin position="139"/>
        <end position="159"/>
    </location>
</feature>
<reference evidence="11" key="1">
    <citation type="journal article" date="2018" name="Front. Microbiol.">
        <title>Genome-Based Analysis Reveals the Taxonomy and Diversity of the Family Idiomarinaceae.</title>
        <authorList>
            <person name="Liu Y."/>
            <person name="Lai Q."/>
            <person name="Shao Z."/>
        </authorList>
    </citation>
    <scope>NUCLEOTIDE SEQUENCE [LARGE SCALE GENOMIC DNA]</scope>
    <source>
        <strain evidence="11">F23</strain>
    </source>
</reference>
<evidence type="ECO:0000256" key="3">
    <source>
        <dbReference type="ARBA" id="ARBA00022741"/>
    </source>
</evidence>
<dbReference type="GO" id="GO:0005524">
    <property type="term" value="F:ATP binding"/>
    <property type="evidence" value="ECO:0007669"/>
    <property type="project" value="UniProtKB-KW"/>
</dbReference>
<keyword evidence="2 7" id="KW-0812">Transmembrane</keyword>
<feature type="transmembrane region" description="Helical" evidence="7">
    <location>
        <begin position="242"/>
        <end position="266"/>
    </location>
</feature>
<dbReference type="PROSITE" id="PS50893">
    <property type="entry name" value="ABC_TRANSPORTER_2"/>
    <property type="match status" value="1"/>
</dbReference>
<keyword evidence="3" id="KW-0547">Nucleotide-binding</keyword>
<gene>
    <name evidence="10" type="ORF">CWE25_05950</name>
</gene>
<dbReference type="InterPro" id="IPR027417">
    <property type="entry name" value="P-loop_NTPase"/>
</dbReference>
<dbReference type="SUPFAM" id="SSF90123">
    <property type="entry name" value="ABC transporter transmembrane region"/>
    <property type="match status" value="1"/>
</dbReference>
<evidence type="ECO:0000256" key="7">
    <source>
        <dbReference type="SAM" id="Phobius"/>
    </source>
</evidence>
<dbReference type="PANTHER" id="PTHR24221:SF261">
    <property type="entry name" value="GLUTATHIONE_L-CYSTEINE TRANSPORT SYSTEM ATP-BINDING_PERMEASE PROTEIN CYDD"/>
    <property type="match status" value="1"/>
</dbReference>
<dbReference type="OrthoDB" id="9806127at2"/>
<sequence length="544" mass="59812">MSDNFRSAANYLKQIQAVVQRSTRRALLFGVLHTVSVILQLYLIAQLAYRILALEQPLSTLTTEWLLLIVATFIRAVMSWQRQRWQSEAAALALHDARQRLLKRWQAQCRQGRNIDRADGSMLVDTVEQLRGYFERYFVQRYLTVLSPLMILLVCFWLNPVVGVLLLVAGPIIPVFMALVGIGAERISQKHVQSNVALSRVFTNMLKNATSIKLFGGLTFATHTIAAAGETYRRANMKTLRLAFLSSAVLEFFASVAIAAVALYVGFGLLGYINWLGADELTLFSGLLVLMLAPEYFAPLRQFAQTYHDRAAAMGAATLLNADEPAEWQAQTALAEPCISFATRDICALISADEGIHYPDLTIPEGALTVISGPSGAGKSTLLRVLLGLQRYQGTVLHGQATEQPIAYFSQQPFLLPASIRSNVLLYCEDQFRDIQAVLQRVGLDQAIATAPNGLDTMLGERGAGLSGGEQRRLALARCLLSSYPVVILDEPTENLDSDSADVIRRELRSLCKSGRTVIVATHDEDLIARADHHIKLNLGGGDG</sequence>
<name>A0A432Y8A6_9GAMM</name>
<dbReference type="InterPro" id="IPR036640">
    <property type="entry name" value="ABC1_TM_sf"/>
</dbReference>
<dbReference type="EMBL" id="PIPV01000003">
    <property type="protein sequence ID" value="RUO57210.1"/>
    <property type="molecule type" value="Genomic_DNA"/>
</dbReference>
<dbReference type="GO" id="GO:0140359">
    <property type="term" value="F:ABC-type transporter activity"/>
    <property type="evidence" value="ECO:0007669"/>
    <property type="project" value="InterPro"/>
</dbReference>
<feature type="transmembrane region" description="Helical" evidence="7">
    <location>
        <begin position="165"/>
        <end position="184"/>
    </location>
</feature>
<protein>
    <submittedName>
        <fullName evidence="10">ABC transporter ATP-binding protein</fullName>
    </submittedName>
</protein>
<evidence type="ECO:0000256" key="2">
    <source>
        <dbReference type="ARBA" id="ARBA00022692"/>
    </source>
</evidence>
<comment type="subcellular location">
    <subcellularLocation>
        <location evidence="1">Cell membrane</location>
        <topology evidence="1">Multi-pass membrane protein</topology>
    </subcellularLocation>
</comment>
<accession>A0A432Y8A6</accession>
<dbReference type="InterPro" id="IPR003439">
    <property type="entry name" value="ABC_transporter-like_ATP-bd"/>
</dbReference>
<dbReference type="Proteomes" id="UP000287330">
    <property type="component" value="Unassembled WGS sequence"/>
</dbReference>
<dbReference type="InterPro" id="IPR039421">
    <property type="entry name" value="Type_1_exporter"/>
</dbReference>
<dbReference type="GO" id="GO:0016887">
    <property type="term" value="F:ATP hydrolysis activity"/>
    <property type="evidence" value="ECO:0007669"/>
    <property type="project" value="InterPro"/>
</dbReference>
<dbReference type="AlphaFoldDB" id="A0A432Y8A6"/>
<dbReference type="Gene3D" id="3.40.50.300">
    <property type="entry name" value="P-loop containing nucleotide triphosphate hydrolases"/>
    <property type="match status" value="1"/>
</dbReference>
<keyword evidence="6 7" id="KW-0472">Membrane</keyword>
<evidence type="ECO:0000256" key="6">
    <source>
        <dbReference type="ARBA" id="ARBA00023136"/>
    </source>
</evidence>
<dbReference type="PROSITE" id="PS50929">
    <property type="entry name" value="ABC_TM1F"/>
    <property type="match status" value="1"/>
</dbReference>
<dbReference type="RefSeq" id="WP_110573870.1">
    <property type="nucleotide sequence ID" value="NZ_PIPV01000003.1"/>
</dbReference>
<dbReference type="Pfam" id="PF00664">
    <property type="entry name" value="ABC_membrane"/>
    <property type="match status" value="1"/>
</dbReference>
<evidence type="ECO:0000259" key="8">
    <source>
        <dbReference type="PROSITE" id="PS50893"/>
    </source>
</evidence>
<keyword evidence="4 10" id="KW-0067">ATP-binding</keyword>
<keyword evidence="11" id="KW-1185">Reference proteome</keyword>
<dbReference type="InterPro" id="IPR003593">
    <property type="entry name" value="AAA+_ATPase"/>
</dbReference>
<evidence type="ECO:0000259" key="9">
    <source>
        <dbReference type="PROSITE" id="PS50929"/>
    </source>
</evidence>
<feature type="domain" description="ABC transporter" evidence="8">
    <location>
        <begin position="341"/>
        <end position="544"/>
    </location>
</feature>
<feature type="domain" description="ABC transmembrane type-1" evidence="9">
    <location>
        <begin position="26"/>
        <end position="312"/>
    </location>
</feature>
<feature type="transmembrane region" description="Helical" evidence="7">
    <location>
        <begin position="272"/>
        <end position="293"/>
    </location>
</feature>
<dbReference type="SMART" id="SM00382">
    <property type="entry name" value="AAA"/>
    <property type="match status" value="1"/>
</dbReference>
<organism evidence="10 11">
    <name type="scientific">Idiomarina fontislapidosi</name>
    <dbReference type="NCBI Taxonomy" id="263723"/>
    <lineage>
        <taxon>Bacteria</taxon>
        <taxon>Pseudomonadati</taxon>
        <taxon>Pseudomonadota</taxon>
        <taxon>Gammaproteobacteria</taxon>
        <taxon>Alteromonadales</taxon>
        <taxon>Idiomarinaceae</taxon>
        <taxon>Idiomarina</taxon>
    </lineage>
</organism>
<evidence type="ECO:0000313" key="11">
    <source>
        <dbReference type="Proteomes" id="UP000287330"/>
    </source>
</evidence>
<evidence type="ECO:0000256" key="5">
    <source>
        <dbReference type="ARBA" id="ARBA00022989"/>
    </source>
</evidence>